<sequence length="267" mass="27664">MLKIALLALSLVAAQSVVAVVPTAVPTVAPRAPAAFTTRLPASSGSVSLPTASVISGSFDGRMVKYDRRGSSGACQEQDETGEADAVFILQSGASISNVIIGKDQAEGIHCRGPCTVTNVWWEDVCEDAITLKQTGSGDVSTINGGGAFHAEDKIVQHNGRGTVRISNFFASDFGKLYRSCGNCDQSNERHVQVTNVCLHDGSEGVGINSNFGDTATLSGISTDSHPSDSSVCCTYEGVSPGNEPDKIGCGDGFSACNYNQDSIGSC</sequence>
<evidence type="ECO:0000256" key="1">
    <source>
        <dbReference type="ARBA" id="ARBA00000695"/>
    </source>
</evidence>
<dbReference type="SUPFAM" id="SSF51126">
    <property type="entry name" value="Pectin lyase-like"/>
    <property type="match status" value="1"/>
</dbReference>
<dbReference type="PANTHER" id="PTHR33407:SF9">
    <property type="entry name" value="PECTATE LYASE F-RELATED"/>
    <property type="match status" value="1"/>
</dbReference>
<evidence type="ECO:0000256" key="4">
    <source>
        <dbReference type="ARBA" id="ARBA00006463"/>
    </source>
</evidence>
<dbReference type="AlphaFoldDB" id="A0A8H7EW15"/>
<dbReference type="GO" id="GO:0005576">
    <property type="term" value="C:extracellular region"/>
    <property type="evidence" value="ECO:0007669"/>
    <property type="project" value="UniProtKB-SubCell"/>
</dbReference>
<evidence type="ECO:0000256" key="6">
    <source>
        <dbReference type="ARBA" id="ARBA00022729"/>
    </source>
</evidence>
<dbReference type="EC" id="4.2.2.2" evidence="10"/>
<evidence type="ECO:0000256" key="5">
    <source>
        <dbReference type="ARBA" id="ARBA00022525"/>
    </source>
</evidence>
<dbReference type="GO" id="GO:0045490">
    <property type="term" value="P:pectin catabolic process"/>
    <property type="evidence" value="ECO:0007669"/>
    <property type="project" value="TreeGrafter"/>
</dbReference>
<keyword evidence="6 10" id="KW-0732">Signal</keyword>
<keyword evidence="5 10" id="KW-0964">Secreted</keyword>
<evidence type="ECO:0000256" key="3">
    <source>
        <dbReference type="ARBA" id="ARBA00004613"/>
    </source>
</evidence>
<dbReference type="GO" id="GO:0030570">
    <property type="term" value="F:pectate lyase activity"/>
    <property type="evidence" value="ECO:0007669"/>
    <property type="project" value="UniProtKB-UniRule"/>
</dbReference>
<feature type="chain" id="PRO_5034432815" description="Pectate lyase" evidence="10">
    <location>
        <begin position="20"/>
        <end position="267"/>
    </location>
</feature>
<evidence type="ECO:0000256" key="2">
    <source>
        <dbReference type="ARBA" id="ARBA00001913"/>
    </source>
</evidence>
<evidence type="ECO:0000313" key="12">
    <source>
        <dbReference type="Proteomes" id="UP000629468"/>
    </source>
</evidence>
<comment type="cofactor">
    <cofactor evidence="2 10">
        <name>Ca(2+)</name>
        <dbReference type="ChEBI" id="CHEBI:29108"/>
    </cofactor>
</comment>
<reference evidence="11 12" key="1">
    <citation type="journal article" name="Sci. Rep.">
        <title>Telomere-to-telomere assembled and centromere annotated genomes of the two main subspecies of the button mushroom Agaricus bisporus reveal especially polymorphic chromosome ends.</title>
        <authorList>
            <person name="Sonnenberg A.S.M."/>
            <person name="Sedaghat-Telgerd N."/>
            <person name="Lavrijssen B."/>
            <person name="Ohm R.A."/>
            <person name="Hendrickx P.M."/>
            <person name="Scholtmeijer K."/>
            <person name="Baars J.J.P."/>
            <person name="van Peer A."/>
        </authorList>
    </citation>
    <scope>NUCLEOTIDE SEQUENCE [LARGE SCALE GENOMIC DNA]</scope>
    <source>
        <strain evidence="11 12">H119_p4</strain>
    </source>
</reference>
<keyword evidence="7 10" id="KW-0106">Calcium</keyword>
<evidence type="ECO:0000313" key="11">
    <source>
        <dbReference type="EMBL" id="KAF7760733.1"/>
    </source>
</evidence>
<evidence type="ECO:0000256" key="9">
    <source>
        <dbReference type="ARBA" id="ARBA00025679"/>
    </source>
</evidence>
<dbReference type="Proteomes" id="UP000629468">
    <property type="component" value="Unassembled WGS sequence"/>
</dbReference>
<dbReference type="InterPro" id="IPR011050">
    <property type="entry name" value="Pectin_lyase_fold/virulence"/>
</dbReference>
<organism evidence="11 12">
    <name type="scientific">Agaricus bisporus var. burnettii</name>
    <dbReference type="NCBI Taxonomy" id="192524"/>
    <lineage>
        <taxon>Eukaryota</taxon>
        <taxon>Fungi</taxon>
        <taxon>Dikarya</taxon>
        <taxon>Basidiomycota</taxon>
        <taxon>Agaricomycotina</taxon>
        <taxon>Agaricomycetes</taxon>
        <taxon>Agaricomycetidae</taxon>
        <taxon>Agaricales</taxon>
        <taxon>Agaricineae</taxon>
        <taxon>Agaricaceae</taxon>
        <taxon>Agaricus</taxon>
    </lineage>
</organism>
<dbReference type="InterPro" id="IPR004898">
    <property type="entry name" value="Pectate_lyase_PlyH/PlyE-like"/>
</dbReference>
<feature type="signal peptide" evidence="10">
    <location>
        <begin position="1"/>
        <end position="19"/>
    </location>
</feature>
<dbReference type="PANTHER" id="PTHR33407">
    <property type="entry name" value="PECTATE LYASE F-RELATED"/>
    <property type="match status" value="1"/>
</dbReference>
<gene>
    <name evidence="11" type="ORF">Agabi119p4_10142</name>
</gene>
<proteinExistence type="inferred from homology"/>
<comment type="subcellular location">
    <subcellularLocation>
        <location evidence="3 10">Secreted</location>
    </subcellularLocation>
</comment>
<dbReference type="InterPro" id="IPR012334">
    <property type="entry name" value="Pectin_lyas_fold"/>
</dbReference>
<accession>A0A8H7EW15</accession>
<keyword evidence="8 10" id="KW-0456">Lyase</keyword>
<comment type="similarity">
    <text evidence="4 10">Belongs to the polysaccharide lyase 3 family.</text>
</comment>
<dbReference type="EMBL" id="JABXXO010000014">
    <property type="protein sequence ID" value="KAF7760733.1"/>
    <property type="molecule type" value="Genomic_DNA"/>
</dbReference>
<comment type="function">
    <text evidence="9 10">Pectinolytic enzyme consist of four classes of enzymes: pectin lyase, polygalacturonase, pectin methylesterase and rhamnogalacturonase. Among pectinolytic enzymes, pectin lyase is the most important in depolymerization of pectin, since it cleaves internal glycosidic bonds of highly methylated pectins. Favors pectate, the anion, over pectin, the methyl ester.</text>
</comment>
<comment type="catalytic activity">
    <reaction evidence="1 10">
        <text>Eliminative cleavage of (1-&gt;4)-alpha-D-galacturonan to give oligosaccharides with 4-deoxy-alpha-D-galact-4-enuronosyl groups at their non-reducing ends.</text>
        <dbReference type="EC" id="4.2.2.2"/>
    </reaction>
</comment>
<dbReference type="Pfam" id="PF03211">
    <property type="entry name" value="Pectate_lyase"/>
    <property type="match status" value="1"/>
</dbReference>
<evidence type="ECO:0000256" key="10">
    <source>
        <dbReference type="RuleBase" id="RU367009"/>
    </source>
</evidence>
<protein>
    <recommendedName>
        <fullName evidence="10">Pectate lyase</fullName>
        <ecNumber evidence="10">4.2.2.2</ecNumber>
    </recommendedName>
</protein>
<comment type="caution">
    <text evidence="11">The sequence shown here is derived from an EMBL/GenBank/DDBJ whole genome shotgun (WGS) entry which is preliminary data.</text>
</comment>
<dbReference type="Gene3D" id="2.160.20.10">
    <property type="entry name" value="Single-stranded right-handed beta-helix, Pectin lyase-like"/>
    <property type="match status" value="1"/>
</dbReference>
<evidence type="ECO:0000256" key="8">
    <source>
        <dbReference type="ARBA" id="ARBA00023239"/>
    </source>
</evidence>
<evidence type="ECO:0000256" key="7">
    <source>
        <dbReference type="ARBA" id="ARBA00022837"/>
    </source>
</evidence>
<name>A0A8H7EW15_AGABI</name>